<comment type="caution">
    <text evidence="1">The sequence shown here is derived from an EMBL/GenBank/DDBJ whole genome shotgun (WGS) entry which is preliminary data.</text>
</comment>
<name>A0A1B7NL31_9EURO</name>
<keyword evidence="2" id="KW-1185">Reference proteome</keyword>
<gene>
    <name evidence="1" type="ORF">ACJ72_08297</name>
</gene>
<sequence>MSSKQHVSEFESQPRLLQFTGDEIEKIDKYHGLKLSCKDLPSVLFSAKTKNGIRVGSSDWHTFIRAQGARDAVEQDGESLEVLVRATSSMPSLFSVICY</sequence>
<dbReference type="Proteomes" id="UP000091918">
    <property type="component" value="Unassembled WGS sequence"/>
</dbReference>
<proteinExistence type="predicted"/>
<protein>
    <submittedName>
        <fullName evidence="1">Uncharacterized protein</fullName>
    </submittedName>
</protein>
<accession>A0A1B7NL31</accession>
<organism evidence="1 2">
    <name type="scientific">Emergomyces africanus</name>
    <dbReference type="NCBI Taxonomy" id="1955775"/>
    <lineage>
        <taxon>Eukaryota</taxon>
        <taxon>Fungi</taxon>
        <taxon>Dikarya</taxon>
        <taxon>Ascomycota</taxon>
        <taxon>Pezizomycotina</taxon>
        <taxon>Eurotiomycetes</taxon>
        <taxon>Eurotiomycetidae</taxon>
        <taxon>Onygenales</taxon>
        <taxon>Ajellomycetaceae</taxon>
        <taxon>Emergomyces</taxon>
    </lineage>
</organism>
<reference evidence="1 2" key="1">
    <citation type="submission" date="2015-07" db="EMBL/GenBank/DDBJ databases">
        <title>Emmonsia species relationships and genome sequence.</title>
        <authorList>
            <person name="Cuomo C.A."/>
            <person name="Schwartz I.S."/>
            <person name="Kenyon C."/>
            <person name="de Hoog G.S."/>
            <person name="Govender N.P."/>
            <person name="Botha A."/>
            <person name="Moreno L."/>
            <person name="de Vries M."/>
            <person name="Munoz J.F."/>
            <person name="Stielow J.B."/>
        </authorList>
    </citation>
    <scope>NUCLEOTIDE SEQUENCE [LARGE SCALE GENOMIC DNA]</scope>
    <source>
        <strain evidence="1 2">CBS 136260</strain>
    </source>
</reference>
<evidence type="ECO:0000313" key="2">
    <source>
        <dbReference type="Proteomes" id="UP000091918"/>
    </source>
</evidence>
<dbReference type="OrthoDB" id="4185357at2759"/>
<dbReference type="EMBL" id="LGUA01002597">
    <property type="protein sequence ID" value="OAX77406.1"/>
    <property type="molecule type" value="Genomic_DNA"/>
</dbReference>
<evidence type="ECO:0000313" key="1">
    <source>
        <dbReference type="EMBL" id="OAX77406.1"/>
    </source>
</evidence>
<dbReference type="AlphaFoldDB" id="A0A1B7NL31"/>